<accession>A0A9W6B4G5</accession>
<evidence type="ECO:0000259" key="1">
    <source>
        <dbReference type="SMART" id="SM00342"/>
    </source>
</evidence>
<sequence length="249" mass="29389">MVYKEFEPTALLTDFVKSYWWFDNTTNKPLDYTILPDGCFDLIISFTKQQQQEISLTGLWTKQVAVSIPPNTQLFGIRFKLLAVDYMLQQKIALLLNSEQSKEPSFWQLNEYTFTHLESVTEKLNNTMLSLVTSHESIDHRKRQLFNLLYQTNGEQTVTQYAEQVCWSSRQINRYFSDRFGLPLKSYCTILKCHASYKHLKKGQLYPEQDYFDQSHFIKDLKKHTGSSPTQLFENKNDRFLQLTTMTKK</sequence>
<dbReference type="EMBL" id="BRVP01000009">
    <property type="protein sequence ID" value="GLB52473.1"/>
    <property type="molecule type" value="Genomic_DNA"/>
</dbReference>
<dbReference type="Proteomes" id="UP001143545">
    <property type="component" value="Unassembled WGS sequence"/>
</dbReference>
<dbReference type="GO" id="GO:0003700">
    <property type="term" value="F:DNA-binding transcription factor activity"/>
    <property type="evidence" value="ECO:0007669"/>
    <property type="project" value="InterPro"/>
</dbReference>
<dbReference type="SMART" id="SM00342">
    <property type="entry name" value="HTH_ARAC"/>
    <property type="match status" value="1"/>
</dbReference>
<dbReference type="InterPro" id="IPR046532">
    <property type="entry name" value="DUF6597"/>
</dbReference>
<dbReference type="GO" id="GO:0043565">
    <property type="term" value="F:sequence-specific DNA binding"/>
    <property type="evidence" value="ECO:0007669"/>
    <property type="project" value="InterPro"/>
</dbReference>
<name>A0A9W6B4G5_9FLAO</name>
<dbReference type="InterPro" id="IPR018060">
    <property type="entry name" value="HTH_AraC"/>
</dbReference>
<gene>
    <name evidence="2" type="ORF">NBRC110019_15130</name>
</gene>
<reference evidence="2" key="1">
    <citation type="submission" date="2022-07" db="EMBL/GenBank/DDBJ databases">
        <title>Taxonomy of Novel Oxalotrophic and Methylotrophic Bacteria.</title>
        <authorList>
            <person name="Sahin N."/>
            <person name="Tani A."/>
        </authorList>
    </citation>
    <scope>NUCLEOTIDE SEQUENCE</scope>
    <source>
        <strain evidence="2">AM327</strain>
    </source>
</reference>
<dbReference type="Pfam" id="PF20240">
    <property type="entry name" value="DUF6597"/>
    <property type="match status" value="1"/>
</dbReference>
<organism evidence="2 3">
    <name type="scientific">Neptunitalea chrysea</name>
    <dbReference type="NCBI Taxonomy" id="1647581"/>
    <lineage>
        <taxon>Bacteria</taxon>
        <taxon>Pseudomonadati</taxon>
        <taxon>Bacteroidota</taxon>
        <taxon>Flavobacteriia</taxon>
        <taxon>Flavobacteriales</taxon>
        <taxon>Flavobacteriaceae</taxon>
        <taxon>Neptunitalea</taxon>
    </lineage>
</organism>
<evidence type="ECO:0000313" key="2">
    <source>
        <dbReference type="EMBL" id="GLB52473.1"/>
    </source>
</evidence>
<proteinExistence type="predicted"/>
<dbReference type="AlphaFoldDB" id="A0A9W6B4G5"/>
<comment type="caution">
    <text evidence="2">The sequence shown here is derived from an EMBL/GenBank/DDBJ whole genome shotgun (WGS) entry which is preliminary data.</text>
</comment>
<dbReference type="RefSeq" id="WP_281753770.1">
    <property type="nucleotide sequence ID" value="NZ_BRVP01000009.1"/>
</dbReference>
<evidence type="ECO:0000313" key="3">
    <source>
        <dbReference type="Proteomes" id="UP001143545"/>
    </source>
</evidence>
<protein>
    <submittedName>
        <fullName evidence="2">Transcriptional regulator</fullName>
    </submittedName>
</protein>
<dbReference type="Gene3D" id="1.10.10.60">
    <property type="entry name" value="Homeodomain-like"/>
    <property type="match status" value="1"/>
</dbReference>
<feature type="domain" description="HTH araC/xylS-type" evidence="1">
    <location>
        <begin position="155"/>
        <end position="233"/>
    </location>
</feature>
<keyword evidence="3" id="KW-1185">Reference proteome</keyword>